<gene>
    <name evidence="1" type="ORF">VALFYP47_01981</name>
</gene>
<name>A0A6N3DYD0_9FIRM</name>
<sequence length="185" mass="21215">MEFKAISDADSREHERIRLLLMELLKQDNIQTATYALDKWEEFVGIKPKNNSFKDRRNRVIAKLNTSNSSTKEYLETIANKFISDKSAEIIPYNEKYMMDLSFTKDMCDNIDDLHSAIEEFKPAHIGYTVWEEQTVAQNLIITSLVGAQEETVIGMIEPLENIEIEHSIYYGNAIGIEEVTMIGG</sequence>
<protein>
    <recommendedName>
        <fullName evidence="2">DUF2313 domain-containing protein</fullName>
    </recommendedName>
</protein>
<evidence type="ECO:0000313" key="1">
    <source>
        <dbReference type="EMBL" id="VYU33930.1"/>
    </source>
</evidence>
<evidence type="ECO:0008006" key="2">
    <source>
        <dbReference type="Google" id="ProtNLM"/>
    </source>
</evidence>
<dbReference type="InterPro" id="IPR018755">
    <property type="entry name" value="Phage_Mu_Gp48"/>
</dbReference>
<dbReference type="Pfam" id="PF10076">
    <property type="entry name" value="Phage_Mu_Gp48"/>
    <property type="match status" value="1"/>
</dbReference>
<dbReference type="AlphaFoldDB" id="A0A6N3DYD0"/>
<dbReference type="EMBL" id="CACRUN010000027">
    <property type="protein sequence ID" value="VYU33930.1"/>
    <property type="molecule type" value="Genomic_DNA"/>
</dbReference>
<organism evidence="1">
    <name type="scientific">Veillonella atypica</name>
    <dbReference type="NCBI Taxonomy" id="39777"/>
    <lineage>
        <taxon>Bacteria</taxon>
        <taxon>Bacillati</taxon>
        <taxon>Bacillota</taxon>
        <taxon>Negativicutes</taxon>
        <taxon>Veillonellales</taxon>
        <taxon>Veillonellaceae</taxon>
        <taxon>Veillonella</taxon>
    </lineage>
</organism>
<accession>A0A6N3DYD0</accession>
<proteinExistence type="predicted"/>
<reference evidence="1" key="1">
    <citation type="submission" date="2019-11" db="EMBL/GenBank/DDBJ databases">
        <authorList>
            <person name="Feng L."/>
        </authorList>
    </citation>
    <scope>NUCLEOTIDE SEQUENCE</scope>
    <source>
        <strain evidence="1">VatypicaLFYP47</strain>
    </source>
</reference>